<evidence type="ECO:0000256" key="7">
    <source>
        <dbReference type="ARBA" id="ARBA00022989"/>
    </source>
</evidence>
<keyword evidence="6" id="KW-0735">Signal-anchor</keyword>
<accession>A0AAD5UF67</accession>
<evidence type="ECO:0000256" key="12">
    <source>
        <dbReference type="RuleBase" id="RU368089"/>
    </source>
</evidence>
<dbReference type="Gene3D" id="2.70.98.110">
    <property type="entry name" value="Glycosyl hydrolase family 63, N-terminal domain"/>
    <property type="match status" value="1"/>
</dbReference>
<evidence type="ECO:0000256" key="3">
    <source>
        <dbReference type="ARBA" id="ARBA00022692"/>
    </source>
</evidence>
<feature type="domain" description="Glycosyl hydrolase family 63 C-terminal" evidence="13">
    <location>
        <begin position="246"/>
        <end position="375"/>
    </location>
</feature>
<keyword evidence="5 12" id="KW-0256">Endoplasmic reticulum</keyword>
<dbReference type="InterPro" id="IPR031631">
    <property type="entry name" value="Glyco_hydro_63N"/>
</dbReference>
<evidence type="ECO:0000313" key="15">
    <source>
        <dbReference type="EMBL" id="KAJ3256563.1"/>
    </source>
</evidence>
<dbReference type="EMBL" id="JADGKB010000049">
    <property type="protein sequence ID" value="KAJ3256563.1"/>
    <property type="molecule type" value="Genomic_DNA"/>
</dbReference>
<sequence length="378" mass="42594">MFWVNRPNLYFGTRTRAPETLLNGLMWFGVNEIGERAWENVRHTCEQDETLSGYAWNKHNGLDYGSQIIKDNRYNVAIKTEFIKVAGAGGADWAVRITGEPLDAEKSSDISLIYYLGLDGNDGELRVASNDEDSVKILGDASYLKNFKFLVNDRANTHPSSAKINVARYKIDGGNVWQVKDLVVSNIVQVAQRINNLNTSPAELFKMDDPEAANPNLIVVQHMLTAPFVVEYALITQDNSGEIYFGESLSKLLEIYESKFDNEFENVFELAKKGYDESQVQFGKMLLGNMLGGLGYFYGSGIVDNSPEIEEDLENSDYFEGDVDDQEKEVYGPALTAPYKLFTGVPSRPFFPRGFLWDSGFDQLLISEFNAEIRFTFL</sequence>
<comment type="similarity">
    <text evidence="2 12">Belongs to the glycosyl hydrolase 63 family.</text>
</comment>
<comment type="catalytic activity">
    <reaction evidence="12">
        <text>N(4)-(alpha-D-Glc-(1-&gt;2)-alpha-D-Glc-(1-&gt;3)-alpha-D-Glc-(1-&gt;3)-alpha-D-Man-(1-&gt;2)-alpha-D-Man-(1-&gt;2)-alpha-D-Man-(1-&gt;3)-[alpha-D-Man-(1-&gt;2)-alpha-D-Man-(1-&gt;3)-[alpha-D-Man-(1-&gt;2)-alpha-D-Man-(1-&gt;6)]-alpha-D-Man-(1-&gt;6)]-beta-D-Man-(1-&gt;4)-beta-D-GlcNAc-(1-&gt;4)-beta-D-GlcNAc)-L-asparaginyl-[protein] + H2O = N(4)-(alpha-D-Glc-(1-&gt;3)-alpha-D-Glc-(1-&gt;3)-alpha-D-Man-(1-&gt;2)-alpha-D-Man-(1-&gt;2)-alpha-D-Man-(1-&gt;3)-[alpha-D-Man-(1-&gt;2)-alpha-D-Man-(1-&gt;3)-[alpha-D-Man-(1-&gt;2)-alpha-D-Man-(1-&gt;6)]-alpha-D-Man-(1-&gt;6)]-beta-D-Man-(1-&gt;4)-beta-D-GlcNAc-(1-&gt;4)-beta-D-GlcNAc)-L-asparaginyl-[protein] + beta-D-glucose</text>
        <dbReference type="Rhea" id="RHEA:55988"/>
        <dbReference type="Rhea" id="RHEA-COMP:12806"/>
        <dbReference type="Rhea" id="RHEA-COMP:14355"/>
        <dbReference type="ChEBI" id="CHEBI:15377"/>
        <dbReference type="ChEBI" id="CHEBI:15903"/>
        <dbReference type="ChEBI" id="CHEBI:59082"/>
        <dbReference type="ChEBI" id="CHEBI:132537"/>
        <dbReference type="EC" id="3.2.1.106"/>
    </reaction>
</comment>
<dbReference type="GO" id="GO:0004573">
    <property type="term" value="F:Glc3Man9GlcNAc2 oligosaccharide glucosidase activity"/>
    <property type="evidence" value="ECO:0007669"/>
    <property type="project" value="UniProtKB-UniRule"/>
</dbReference>
<evidence type="ECO:0000256" key="4">
    <source>
        <dbReference type="ARBA" id="ARBA00022801"/>
    </source>
</evidence>
<evidence type="ECO:0000256" key="9">
    <source>
        <dbReference type="ARBA" id="ARBA00023180"/>
    </source>
</evidence>
<gene>
    <name evidence="15" type="primary">CWH41</name>
    <name evidence="15" type="ORF">HK103_005306</name>
</gene>
<protein>
    <recommendedName>
        <fullName evidence="11 12">Mannosyl-oligosaccharide glucosidase</fullName>
        <ecNumber evidence="11 12">3.2.1.106</ecNumber>
    </recommendedName>
</protein>
<evidence type="ECO:0000256" key="11">
    <source>
        <dbReference type="ARBA" id="ARBA00038888"/>
    </source>
</evidence>
<dbReference type="AlphaFoldDB" id="A0AAD5UF67"/>
<comment type="caution">
    <text evidence="15">The sequence shown here is derived from an EMBL/GenBank/DDBJ whole genome shotgun (WGS) entry which is preliminary data.</text>
</comment>
<dbReference type="InterPro" id="IPR004888">
    <property type="entry name" value="Glycoside_hydrolase_63"/>
</dbReference>
<keyword evidence="4 12" id="KW-0378">Hydrolase</keyword>
<proteinExistence type="inferred from homology"/>
<keyword evidence="10 12" id="KW-0326">Glycosidase</keyword>
<keyword evidence="8" id="KW-0472">Membrane</keyword>
<dbReference type="Pfam" id="PF03200">
    <property type="entry name" value="Glyco_hydro_63"/>
    <property type="match status" value="1"/>
</dbReference>
<evidence type="ECO:0000259" key="13">
    <source>
        <dbReference type="Pfam" id="PF03200"/>
    </source>
</evidence>
<dbReference type="GO" id="GO:0005789">
    <property type="term" value="C:endoplasmic reticulum membrane"/>
    <property type="evidence" value="ECO:0007669"/>
    <property type="project" value="UniProtKB-SubCell"/>
</dbReference>
<dbReference type="PANTHER" id="PTHR10412">
    <property type="entry name" value="MANNOSYL-OLIGOSACCHARIDE GLUCOSIDASE"/>
    <property type="match status" value="1"/>
</dbReference>
<reference evidence="15" key="1">
    <citation type="submission" date="2020-05" db="EMBL/GenBank/DDBJ databases">
        <title>Phylogenomic resolution of chytrid fungi.</title>
        <authorList>
            <person name="Stajich J.E."/>
            <person name="Amses K."/>
            <person name="Simmons R."/>
            <person name="Seto K."/>
            <person name="Myers J."/>
            <person name="Bonds A."/>
            <person name="Quandt C.A."/>
            <person name="Barry K."/>
            <person name="Liu P."/>
            <person name="Grigoriev I."/>
            <person name="Longcore J.E."/>
            <person name="James T.Y."/>
        </authorList>
    </citation>
    <scope>NUCLEOTIDE SEQUENCE</scope>
    <source>
        <strain evidence="15">PLAUS21</strain>
    </source>
</reference>
<dbReference type="EC" id="3.2.1.106" evidence="11 12"/>
<dbReference type="PANTHER" id="PTHR10412:SF11">
    <property type="entry name" value="MANNOSYL-OLIGOSACCHARIDE GLUCOSIDASE"/>
    <property type="match status" value="1"/>
</dbReference>
<evidence type="ECO:0000256" key="5">
    <source>
        <dbReference type="ARBA" id="ARBA00022824"/>
    </source>
</evidence>
<feature type="domain" description="Glycosyl hydrolase family 63 N-terminal" evidence="14">
    <location>
        <begin position="6"/>
        <end position="196"/>
    </location>
</feature>
<evidence type="ECO:0000313" key="16">
    <source>
        <dbReference type="Proteomes" id="UP001210925"/>
    </source>
</evidence>
<comment type="function">
    <text evidence="12">Cleaves the distal alpha 1,2-linked glucose residue from the Glc(3)Man(9)GlcNAc(2) oligosaccharide precursor.</text>
</comment>
<evidence type="ECO:0000256" key="10">
    <source>
        <dbReference type="ARBA" id="ARBA00023295"/>
    </source>
</evidence>
<evidence type="ECO:0000259" key="14">
    <source>
        <dbReference type="Pfam" id="PF16923"/>
    </source>
</evidence>
<name>A0AAD5UF67_9FUNG</name>
<keyword evidence="9" id="KW-0325">Glycoprotein</keyword>
<dbReference type="Proteomes" id="UP001210925">
    <property type="component" value="Unassembled WGS sequence"/>
</dbReference>
<keyword evidence="3" id="KW-0812">Transmembrane</keyword>
<evidence type="ECO:0000256" key="6">
    <source>
        <dbReference type="ARBA" id="ARBA00022968"/>
    </source>
</evidence>
<dbReference type="InterPro" id="IPR038518">
    <property type="entry name" value="Glyco_hydro_63N_sf"/>
</dbReference>
<dbReference type="Pfam" id="PF16923">
    <property type="entry name" value="Glyco_hydro_63N"/>
    <property type="match status" value="1"/>
</dbReference>
<evidence type="ECO:0000256" key="8">
    <source>
        <dbReference type="ARBA" id="ARBA00023136"/>
    </source>
</evidence>
<organism evidence="15 16">
    <name type="scientific">Boothiomyces macroporosus</name>
    <dbReference type="NCBI Taxonomy" id="261099"/>
    <lineage>
        <taxon>Eukaryota</taxon>
        <taxon>Fungi</taxon>
        <taxon>Fungi incertae sedis</taxon>
        <taxon>Chytridiomycota</taxon>
        <taxon>Chytridiomycota incertae sedis</taxon>
        <taxon>Chytridiomycetes</taxon>
        <taxon>Rhizophydiales</taxon>
        <taxon>Terramycetaceae</taxon>
        <taxon>Boothiomyces</taxon>
    </lineage>
</organism>
<evidence type="ECO:0000256" key="1">
    <source>
        <dbReference type="ARBA" id="ARBA00004648"/>
    </source>
</evidence>
<dbReference type="Gene3D" id="1.50.10.10">
    <property type="match status" value="1"/>
</dbReference>
<keyword evidence="16" id="KW-1185">Reference proteome</keyword>
<evidence type="ECO:0000256" key="2">
    <source>
        <dbReference type="ARBA" id="ARBA00010833"/>
    </source>
</evidence>
<comment type="subcellular location">
    <subcellularLocation>
        <location evidence="1 12">Endoplasmic reticulum membrane</location>
        <topology evidence="1 12">Single-pass type II membrane protein</topology>
    </subcellularLocation>
</comment>
<dbReference type="GO" id="GO:0006487">
    <property type="term" value="P:protein N-linked glycosylation"/>
    <property type="evidence" value="ECO:0007669"/>
    <property type="project" value="UniProtKB-UniRule"/>
</dbReference>
<dbReference type="InterPro" id="IPR012341">
    <property type="entry name" value="6hp_glycosidase-like_sf"/>
</dbReference>
<dbReference type="InterPro" id="IPR031335">
    <property type="entry name" value="Glyco_hydro_63_C"/>
</dbReference>
<dbReference type="GO" id="GO:0009311">
    <property type="term" value="P:oligosaccharide metabolic process"/>
    <property type="evidence" value="ECO:0007669"/>
    <property type="project" value="UniProtKB-UniRule"/>
</dbReference>
<keyword evidence="7" id="KW-1133">Transmembrane helix</keyword>